<evidence type="ECO:0000256" key="1">
    <source>
        <dbReference type="ARBA" id="ARBA00008798"/>
    </source>
</evidence>
<dbReference type="GO" id="GO:0016779">
    <property type="term" value="F:nucleotidyltransferase activity"/>
    <property type="evidence" value="ECO:0007669"/>
    <property type="project" value="UniProtKB-KW"/>
</dbReference>
<reference evidence="11 12" key="1">
    <citation type="submission" date="2016-11" db="EMBL/GenBank/DDBJ databases">
        <authorList>
            <person name="Jaros S."/>
            <person name="Januszkiewicz K."/>
            <person name="Wedrychowicz H."/>
        </authorList>
    </citation>
    <scope>NUCLEOTIDE SEQUENCE [LARGE SCALE GENOMIC DNA]</scope>
    <source>
        <strain evidence="11 12">DSM 2631</strain>
    </source>
</reference>
<evidence type="ECO:0000256" key="6">
    <source>
        <dbReference type="ARBA" id="ARBA00023082"/>
    </source>
</evidence>
<dbReference type="GO" id="GO:0003677">
    <property type="term" value="F:DNA binding"/>
    <property type="evidence" value="ECO:0007669"/>
    <property type="project" value="UniProtKB-KW"/>
</dbReference>
<dbReference type="AlphaFoldDB" id="A0A1M4SNH7"/>
<dbReference type="PANTHER" id="PTHR32248">
    <property type="entry name" value="RNA POLYMERASE SIGMA-54 FACTOR"/>
    <property type="match status" value="1"/>
</dbReference>
<dbReference type="PROSITE" id="PS00717">
    <property type="entry name" value="SIGMA54_1"/>
    <property type="match status" value="1"/>
</dbReference>
<comment type="similarity">
    <text evidence="1">Belongs to the sigma-54 factor family.</text>
</comment>
<dbReference type="Proteomes" id="UP000184035">
    <property type="component" value="Unassembled WGS sequence"/>
</dbReference>
<dbReference type="Pfam" id="PF00309">
    <property type="entry name" value="Sigma54_AID"/>
    <property type="match status" value="1"/>
</dbReference>
<keyword evidence="2" id="KW-0240">DNA-directed RNA polymerase</keyword>
<dbReference type="InterPro" id="IPR007634">
    <property type="entry name" value="RNA_pol_sigma_54_DNA-bd"/>
</dbReference>
<organism evidence="11 12">
    <name type="scientific">Clostridium fallax</name>
    <dbReference type="NCBI Taxonomy" id="1533"/>
    <lineage>
        <taxon>Bacteria</taxon>
        <taxon>Bacillati</taxon>
        <taxon>Bacillota</taxon>
        <taxon>Clostridia</taxon>
        <taxon>Eubacteriales</taxon>
        <taxon>Clostridiaceae</taxon>
        <taxon>Clostridium</taxon>
    </lineage>
</organism>
<dbReference type="Pfam" id="PF04552">
    <property type="entry name" value="Sigma54_DBD"/>
    <property type="match status" value="1"/>
</dbReference>
<dbReference type="STRING" id="1533.SAMN05443638_101107"/>
<evidence type="ECO:0000259" key="10">
    <source>
        <dbReference type="Pfam" id="PF04963"/>
    </source>
</evidence>
<dbReference type="EMBL" id="FQVM01000001">
    <property type="protein sequence ID" value="SHE33755.1"/>
    <property type="molecule type" value="Genomic_DNA"/>
</dbReference>
<dbReference type="GO" id="GO:0001216">
    <property type="term" value="F:DNA-binding transcription activator activity"/>
    <property type="evidence" value="ECO:0007669"/>
    <property type="project" value="InterPro"/>
</dbReference>
<gene>
    <name evidence="11" type="ORF">SAMN05443638_101107</name>
</gene>
<proteinExistence type="inferred from homology"/>
<dbReference type="NCBIfam" id="TIGR02395">
    <property type="entry name" value="rpoN_sigma"/>
    <property type="match status" value="1"/>
</dbReference>
<evidence type="ECO:0000256" key="4">
    <source>
        <dbReference type="ARBA" id="ARBA00022695"/>
    </source>
</evidence>
<dbReference type="Gene3D" id="1.10.10.60">
    <property type="entry name" value="Homeodomain-like"/>
    <property type="match status" value="1"/>
</dbReference>
<sequence length="456" mass="53449">MNMDFSLQLSQEQKLIMTQKMQLSIKLLQMSNVDLLEYINDEFAQNPVLDANFEKKEELKVQDKYDYKEMIKYFEFDNYSSQNYSNYEEEVSPFAFIASKKTLKEYLHEQIGESKENKYIKSICCYLIENIDSRGYLPIKLEEICKEINIPLEDCKKALNIVQCLEPDDVGARDLRECLKIQLSKKGIIDEILYEIIENYLEDIADNKYSNISKNLKISVKKSQEYGDIIKRLEPKPSRGFYTGDEVKFIIPDAEIKKINNEYFIIMNDDVLPRLSINPIYKQILNEEKDKKALEYVKDKMGNAIFLIKSIEQRKNTLYKVLEDILYKQREYFDNGLKYLKPMTLKDVAESLNIHESTVSRAIKDKYILTSRGTVKIKDLFVSGISNSEKSGEDIAVINIKNMIKTIIEKEDKKKPLSDQVICNFLNKENMNISRRTVAKYREELGIKSSSKRKRF</sequence>
<dbReference type="Gene3D" id="1.10.10.1330">
    <property type="entry name" value="RNA polymerase sigma-54 factor, core-binding domain"/>
    <property type="match status" value="1"/>
</dbReference>
<keyword evidence="8" id="KW-0804">Transcription</keyword>
<dbReference type="InterPro" id="IPR038709">
    <property type="entry name" value="RpoN_core-bd_sf"/>
</dbReference>
<evidence type="ECO:0000256" key="2">
    <source>
        <dbReference type="ARBA" id="ARBA00022478"/>
    </source>
</evidence>
<name>A0A1M4SNH7_9CLOT</name>
<evidence type="ECO:0000256" key="8">
    <source>
        <dbReference type="ARBA" id="ARBA00023163"/>
    </source>
</evidence>
<dbReference type="PIRSF" id="PIRSF000774">
    <property type="entry name" value="RpoN"/>
    <property type="match status" value="1"/>
</dbReference>
<evidence type="ECO:0000313" key="11">
    <source>
        <dbReference type="EMBL" id="SHE33755.1"/>
    </source>
</evidence>
<protein>
    <submittedName>
        <fullName evidence="11">RNA polymerase, sigma 54 subunit, RpoN/SigL</fullName>
    </submittedName>
</protein>
<dbReference type="PROSITE" id="PS00718">
    <property type="entry name" value="SIGMA54_2"/>
    <property type="match status" value="1"/>
</dbReference>
<dbReference type="Pfam" id="PF04963">
    <property type="entry name" value="Sigma54_CBD"/>
    <property type="match status" value="1"/>
</dbReference>
<dbReference type="PROSITE" id="PS50044">
    <property type="entry name" value="SIGMA54_3"/>
    <property type="match status" value="1"/>
</dbReference>
<dbReference type="GO" id="GO:0016987">
    <property type="term" value="F:sigma factor activity"/>
    <property type="evidence" value="ECO:0007669"/>
    <property type="project" value="UniProtKB-KW"/>
</dbReference>
<keyword evidence="4" id="KW-0548">Nucleotidyltransferase</keyword>
<evidence type="ECO:0000256" key="3">
    <source>
        <dbReference type="ARBA" id="ARBA00022679"/>
    </source>
</evidence>
<evidence type="ECO:0000313" key="12">
    <source>
        <dbReference type="Proteomes" id="UP000184035"/>
    </source>
</evidence>
<dbReference type="GO" id="GO:0006352">
    <property type="term" value="P:DNA-templated transcription initiation"/>
    <property type="evidence" value="ECO:0007669"/>
    <property type="project" value="InterPro"/>
</dbReference>
<evidence type="ECO:0000259" key="9">
    <source>
        <dbReference type="Pfam" id="PF04552"/>
    </source>
</evidence>
<keyword evidence="3" id="KW-0808">Transferase</keyword>
<dbReference type="RefSeq" id="WP_072892272.1">
    <property type="nucleotide sequence ID" value="NZ_FQVM01000001.1"/>
</dbReference>
<feature type="domain" description="RNA polymerase sigma factor 54 DNA-binding" evidence="9">
    <location>
        <begin position="295"/>
        <end position="455"/>
    </location>
</feature>
<accession>A0A1M4SNH7</accession>
<dbReference type="PRINTS" id="PR00045">
    <property type="entry name" value="SIGMA54FCT"/>
</dbReference>
<feature type="domain" description="RNA polymerase sigma factor 54 core-binding" evidence="10">
    <location>
        <begin position="95"/>
        <end position="281"/>
    </location>
</feature>
<keyword evidence="12" id="KW-1185">Reference proteome</keyword>
<keyword evidence="6" id="KW-0731">Sigma factor</keyword>
<evidence type="ECO:0000256" key="7">
    <source>
        <dbReference type="ARBA" id="ARBA00023125"/>
    </source>
</evidence>
<dbReference type="OrthoDB" id="9814402at2"/>
<dbReference type="GO" id="GO:0000428">
    <property type="term" value="C:DNA-directed RNA polymerase complex"/>
    <property type="evidence" value="ECO:0007669"/>
    <property type="project" value="UniProtKB-KW"/>
</dbReference>
<dbReference type="InterPro" id="IPR007046">
    <property type="entry name" value="RNA_pol_sigma_54_core-bd"/>
</dbReference>
<keyword evidence="5" id="KW-0805">Transcription regulation</keyword>
<keyword evidence="7" id="KW-0238">DNA-binding</keyword>
<evidence type="ECO:0000256" key="5">
    <source>
        <dbReference type="ARBA" id="ARBA00023015"/>
    </source>
</evidence>
<dbReference type="PANTHER" id="PTHR32248:SF4">
    <property type="entry name" value="RNA POLYMERASE SIGMA-54 FACTOR"/>
    <property type="match status" value="1"/>
</dbReference>
<dbReference type="InterPro" id="IPR000394">
    <property type="entry name" value="RNA_pol_sigma_54"/>
</dbReference>